<feature type="compositionally biased region" description="Basic and acidic residues" evidence="6">
    <location>
        <begin position="1"/>
        <end position="10"/>
    </location>
</feature>
<protein>
    <recommendedName>
        <fullName evidence="5">tRNA pseudouridine synthase B</fullName>
        <ecNumber evidence="5">5.4.99.25</ecNumber>
    </recommendedName>
    <alternativeName>
        <fullName evidence="5">tRNA pseudouridine(55) synthase</fullName>
        <shortName evidence="5">Psi55 synthase</shortName>
    </alternativeName>
    <alternativeName>
        <fullName evidence="5">tRNA pseudouridylate synthase</fullName>
    </alternativeName>
    <alternativeName>
        <fullName evidence="5">tRNA-uridine isomerase</fullName>
    </alternativeName>
</protein>
<keyword evidence="10" id="KW-1185">Reference proteome</keyword>
<dbReference type="HOGENOM" id="CLU_032087_0_3_5"/>
<dbReference type="NCBIfam" id="TIGR00431">
    <property type="entry name" value="TruB"/>
    <property type="match status" value="1"/>
</dbReference>
<dbReference type="CDD" id="cd02573">
    <property type="entry name" value="PseudoU_synth_EcTruB"/>
    <property type="match status" value="1"/>
</dbReference>
<comment type="function">
    <text evidence="5">Responsible for synthesis of pseudouridine from uracil-55 in the psi GC loop of transfer RNAs.</text>
</comment>
<dbReference type="AlphaFoldDB" id="Q2VZQ6"/>
<feature type="domain" description="tRNA pseudouridylate synthase B C-terminal" evidence="8">
    <location>
        <begin position="210"/>
        <end position="268"/>
    </location>
</feature>
<dbReference type="Pfam" id="PF01509">
    <property type="entry name" value="TruB_N"/>
    <property type="match status" value="1"/>
</dbReference>
<dbReference type="Pfam" id="PF16198">
    <property type="entry name" value="TruB_C_2"/>
    <property type="match status" value="1"/>
</dbReference>
<evidence type="ECO:0000256" key="6">
    <source>
        <dbReference type="SAM" id="MobiDB-lite"/>
    </source>
</evidence>
<dbReference type="GO" id="GO:0003723">
    <property type="term" value="F:RNA binding"/>
    <property type="evidence" value="ECO:0007669"/>
    <property type="project" value="InterPro"/>
</dbReference>
<keyword evidence="3 5" id="KW-0819">tRNA processing</keyword>
<evidence type="ECO:0000256" key="5">
    <source>
        <dbReference type="HAMAP-Rule" id="MF_01080"/>
    </source>
</evidence>
<keyword evidence="4 5" id="KW-0413">Isomerase</keyword>
<dbReference type="PANTHER" id="PTHR13767">
    <property type="entry name" value="TRNA-PSEUDOURIDINE SYNTHASE"/>
    <property type="match status" value="1"/>
</dbReference>
<dbReference type="PANTHER" id="PTHR13767:SF2">
    <property type="entry name" value="PSEUDOURIDYLATE SYNTHASE TRUB1"/>
    <property type="match status" value="1"/>
</dbReference>
<dbReference type="InterPro" id="IPR002501">
    <property type="entry name" value="PsdUridine_synth_N"/>
</dbReference>
<dbReference type="EC" id="5.4.99.25" evidence="5"/>
<comment type="similarity">
    <text evidence="2 5">Belongs to the pseudouridine synthase TruB family. Type 1 subfamily.</text>
</comment>
<dbReference type="HAMAP" id="MF_01080">
    <property type="entry name" value="TruB_bact"/>
    <property type="match status" value="1"/>
</dbReference>
<evidence type="ECO:0000313" key="10">
    <source>
        <dbReference type="Proteomes" id="UP000007058"/>
    </source>
</evidence>
<evidence type="ECO:0000259" key="8">
    <source>
        <dbReference type="Pfam" id="PF16198"/>
    </source>
</evidence>
<feature type="region of interest" description="Disordered" evidence="6">
    <location>
        <begin position="1"/>
        <end position="27"/>
    </location>
</feature>
<organism evidence="9 10">
    <name type="scientific">Paramagnetospirillum magneticum (strain ATCC 700264 / AMB-1)</name>
    <name type="common">Magnetospirillum magneticum</name>
    <dbReference type="NCBI Taxonomy" id="342108"/>
    <lineage>
        <taxon>Bacteria</taxon>
        <taxon>Pseudomonadati</taxon>
        <taxon>Pseudomonadota</taxon>
        <taxon>Alphaproteobacteria</taxon>
        <taxon>Rhodospirillales</taxon>
        <taxon>Magnetospirillaceae</taxon>
        <taxon>Paramagnetospirillum</taxon>
    </lineage>
</organism>
<dbReference type="GO" id="GO:0160148">
    <property type="term" value="F:tRNA pseudouridine(55) synthase activity"/>
    <property type="evidence" value="ECO:0007669"/>
    <property type="project" value="UniProtKB-EC"/>
</dbReference>
<sequence length="340" mass="36710">MRSRRDERSEQAGPGGSPITPDAGRTPRLMARKRKGDPVNGWLAIDKPLGIGSTQVVAKVKRLLNAAKVGHGGTLDPLASGILPIALGEATKTVQYVMDGSKTYRFQVRWGEATASCDRESEVIETSPHRPTAEAIAAALPAFLGEIDQIPPAYSAIKIDGQRAYDLARAGEEVEIKPRRVAIKSFTLLGQPDADHADFEVHCGKGTYVRSLARDLSLALGTVGHVSVLRRIACGPFNEQNAISLESLEDLSQVPAPWTFLLPIETALDDIPALALTESEARRLQSGNPVSISHVVSRHPQAELAEGTVCRAMQAERLVALVRIESGEIRPVRVMNLTEE</sequence>
<dbReference type="InterPro" id="IPR020103">
    <property type="entry name" value="PsdUridine_synth_cat_dom_sf"/>
</dbReference>
<proteinExistence type="inferred from homology"/>
<dbReference type="STRING" id="342108.amb4115"/>
<evidence type="ECO:0000256" key="3">
    <source>
        <dbReference type="ARBA" id="ARBA00022694"/>
    </source>
</evidence>
<dbReference type="KEGG" id="mag:amb4115"/>
<evidence type="ECO:0000256" key="4">
    <source>
        <dbReference type="ARBA" id="ARBA00023235"/>
    </source>
</evidence>
<evidence type="ECO:0000313" key="9">
    <source>
        <dbReference type="EMBL" id="BAE52919.1"/>
    </source>
</evidence>
<dbReference type="InterPro" id="IPR032819">
    <property type="entry name" value="TruB_C"/>
</dbReference>
<gene>
    <name evidence="5" type="primary">truB</name>
    <name evidence="9" type="ordered locus">amb4115</name>
</gene>
<dbReference type="Proteomes" id="UP000007058">
    <property type="component" value="Chromosome"/>
</dbReference>
<dbReference type="EMBL" id="AP007255">
    <property type="protein sequence ID" value="BAE52919.1"/>
    <property type="molecule type" value="Genomic_DNA"/>
</dbReference>
<dbReference type="GO" id="GO:0031119">
    <property type="term" value="P:tRNA pseudouridine synthesis"/>
    <property type="evidence" value="ECO:0007669"/>
    <property type="project" value="UniProtKB-UniRule"/>
</dbReference>
<dbReference type="GO" id="GO:1990481">
    <property type="term" value="P:mRNA pseudouridine synthesis"/>
    <property type="evidence" value="ECO:0007669"/>
    <property type="project" value="TreeGrafter"/>
</dbReference>
<comment type="catalytic activity">
    <reaction evidence="1 5">
        <text>uridine(55) in tRNA = pseudouridine(55) in tRNA</text>
        <dbReference type="Rhea" id="RHEA:42532"/>
        <dbReference type="Rhea" id="RHEA-COMP:10101"/>
        <dbReference type="Rhea" id="RHEA-COMP:10102"/>
        <dbReference type="ChEBI" id="CHEBI:65314"/>
        <dbReference type="ChEBI" id="CHEBI:65315"/>
        <dbReference type="EC" id="5.4.99.25"/>
    </reaction>
</comment>
<dbReference type="Gene3D" id="3.30.2350.10">
    <property type="entry name" value="Pseudouridine synthase"/>
    <property type="match status" value="1"/>
</dbReference>
<reference evidence="9 10" key="1">
    <citation type="journal article" date="2005" name="DNA Res.">
        <title>Complete genome sequence of the facultative anaerobic magnetotactic bacterium Magnetospirillum sp. strain AMB-1.</title>
        <authorList>
            <person name="Matsunaga T."/>
            <person name="Okamura Y."/>
            <person name="Fukuda Y."/>
            <person name="Wahyudi A.T."/>
            <person name="Murase Y."/>
            <person name="Takeyama H."/>
        </authorList>
    </citation>
    <scope>NUCLEOTIDE SEQUENCE [LARGE SCALE GENOMIC DNA]</scope>
    <source>
        <strain evidence="10">ATCC 700264 / AMB-1</strain>
    </source>
</reference>
<evidence type="ECO:0000259" key="7">
    <source>
        <dbReference type="Pfam" id="PF01509"/>
    </source>
</evidence>
<dbReference type="SUPFAM" id="SSF55120">
    <property type="entry name" value="Pseudouridine synthase"/>
    <property type="match status" value="1"/>
</dbReference>
<feature type="domain" description="Pseudouridine synthase II N-terminal" evidence="7">
    <location>
        <begin position="61"/>
        <end position="209"/>
    </location>
</feature>
<dbReference type="InterPro" id="IPR014780">
    <property type="entry name" value="tRNA_psdUridine_synth_TruB"/>
</dbReference>
<name>Q2VZQ6_PARM1</name>
<accession>Q2VZQ6</accession>
<evidence type="ECO:0000256" key="1">
    <source>
        <dbReference type="ARBA" id="ARBA00000385"/>
    </source>
</evidence>
<evidence type="ECO:0000256" key="2">
    <source>
        <dbReference type="ARBA" id="ARBA00005642"/>
    </source>
</evidence>
<feature type="active site" description="Nucleophile" evidence="5">
    <location>
        <position position="76"/>
    </location>
</feature>